<keyword evidence="10" id="KW-1185">Reference proteome</keyword>
<feature type="transmembrane region" description="Helical" evidence="7">
    <location>
        <begin position="47"/>
        <end position="65"/>
    </location>
</feature>
<proteinExistence type="predicted"/>
<keyword evidence="4" id="KW-0560">Oxidoreductase</keyword>
<evidence type="ECO:0000256" key="7">
    <source>
        <dbReference type="SAM" id="Phobius"/>
    </source>
</evidence>
<evidence type="ECO:0000256" key="6">
    <source>
        <dbReference type="SAM" id="MobiDB-lite"/>
    </source>
</evidence>
<reference evidence="9" key="1">
    <citation type="journal article" date="2020" name="Stud. Mycol.">
        <title>101 Dothideomycetes genomes: a test case for predicting lifestyles and emergence of pathogens.</title>
        <authorList>
            <person name="Haridas S."/>
            <person name="Albert R."/>
            <person name="Binder M."/>
            <person name="Bloem J."/>
            <person name="Labutti K."/>
            <person name="Salamov A."/>
            <person name="Andreopoulos B."/>
            <person name="Baker S."/>
            <person name="Barry K."/>
            <person name="Bills G."/>
            <person name="Bluhm B."/>
            <person name="Cannon C."/>
            <person name="Castanera R."/>
            <person name="Culley D."/>
            <person name="Daum C."/>
            <person name="Ezra D."/>
            <person name="Gonzalez J."/>
            <person name="Henrissat B."/>
            <person name="Kuo A."/>
            <person name="Liang C."/>
            <person name="Lipzen A."/>
            <person name="Lutzoni F."/>
            <person name="Magnuson J."/>
            <person name="Mondo S."/>
            <person name="Nolan M."/>
            <person name="Ohm R."/>
            <person name="Pangilinan J."/>
            <person name="Park H.-J."/>
            <person name="Ramirez L."/>
            <person name="Alfaro M."/>
            <person name="Sun H."/>
            <person name="Tritt A."/>
            <person name="Yoshinaga Y."/>
            <person name="Zwiers L.-H."/>
            <person name="Turgeon B."/>
            <person name="Goodwin S."/>
            <person name="Spatafora J."/>
            <person name="Crous P."/>
            <person name="Grigoriev I."/>
        </authorList>
    </citation>
    <scope>NUCLEOTIDE SEQUENCE</scope>
    <source>
        <strain evidence="9">CBS 690.94</strain>
    </source>
</reference>
<dbReference type="GO" id="GO:0004656">
    <property type="term" value="F:procollagen-proline 4-dioxygenase activity"/>
    <property type="evidence" value="ECO:0007669"/>
    <property type="project" value="TreeGrafter"/>
</dbReference>
<name>A0A9P4U9F0_9PLEO</name>
<evidence type="ECO:0000313" key="9">
    <source>
        <dbReference type="EMBL" id="KAF2442115.1"/>
    </source>
</evidence>
<feature type="domain" description="Prolyl 4-hydroxylase alpha subunit" evidence="8">
    <location>
        <begin position="111"/>
        <end position="321"/>
    </location>
</feature>
<dbReference type="GO" id="GO:0031418">
    <property type="term" value="F:L-ascorbic acid binding"/>
    <property type="evidence" value="ECO:0007669"/>
    <property type="project" value="InterPro"/>
</dbReference>
<comment type="cofactor">
    <cofactor evidence="1">
        <name>L-ascorbate</name>
        <dbReference type="ChEBI" id="CHEBI:38290"/>
    </cofactor>
</comment>
<comment type="caution">
    <text evidence="9">The sequence shown here is derived from an EMBL/GenBank/DDBJ whole genome shotgun (WGS) entry which is preliminary data.</text>
</comment>
<dbReference type="AlphaFoldDB" id="A0A9P4U9F0"/>
<dbReference type="GO" id="GO:0005783">
    <property type="term" value="C:endoplasmic reticulum"/>
    <property type="evidence" value="ECO:0007669"/>
    <property type="project" value="TreeGrafter"/>
</dbReference>
<keyword evidence="5" id="KW-0408">Iron</keyword>
<sequence>MPKQNQSQSAVPSSRKANKTGKLELVSTPTHVSPGISNIPLQSSTQFIALSFTLLTVPLLLQALYTSYLAPIRISLAPENDLNTSIDPSSPSLLAACRAHTYTTQIVSLDPLLIYINNFTSAAEAEALIELGSANFEDSFISRSGGANQKVSGRTSQSAPLAVETPLVACIVARARTFLGTMLHTHEPFSTPQLVRYLPSQRYDLHTDFWPRHQRLSDGSGGLFNRPASFFVFLRDNCTEGYTWFPSVTVEEGKEVGFEGRVERGKEDGGGGDGDGRGVRFKPVMGNALFWVNIPDSGKGDRRVLHAGLPVGAGEKIGMNI</sequence>
<keyword evidence="7" id="KW-0812">Transmembrane</keyword>
<dbReference type="GO" id="GO:0005506">
    <property type="term" value="F:iron ion binding"/>
    <property type="evidence" value="ECO:0007669"/>
    <property type="project" value="InterPro"/>
</dbReference>
<evidence type="ECO:0000256" key="2">
    <source>
        <dbReference type="ARBA" id="ARBA00022723"/>
    </source>
</evidence>
<feature type="region of interest" description="Disordered" evidence="6">
    <location>
        <begin position="1"/>
        <end position="22"/>
    </location>
</feature>
<keyword evidence="2" id="KW-0479">Metal-binding</keyword>
<evidence type="ECO:0000256" key="4">
    <source>
        <dbReference type="ARBA" id="ARBA00023002"/>
    </source>
</evidence>
<dbReference type="OrthoDB" id="420380at2759"/>
<dbReference type="InterPro" id="IPR045054">
    <property type="entry name" value="P4HA-like"/>
</dbReference>
<gene>
    <name evidence="9" type="ORF">P171DRAFT_61539</name>
</gene>
<dbReference type="PANTHER" id="PTHR10869:SF242">
    <property type="entry name" value="PROLYL 4-HYDROXYLASE ALPHA SUBUNIT DOMAIN-CONTAINING PROTEIN"/>
    <property type="match status" value="1"/>
</dbReference>
<accession>A0A9P4U9F0</accession>
<evidence type="ECO:0000256" key="1">
    <source>
        <dbReference type="ARBA" id="ARBA00001961"/>
    </source>
</evidence>
<dbReference type="Gene3D" id="2.60.120.620">
    <property type="entry name" value="q2cbj1_9rhob like domain"/>
    <property type="match status" value="1"/>
</dbReference>
<evidence type="ECO:0000256" key="5">
    <source>
        <dbReference type="ARBA" id="ARBA00023004"/>
    </source>
</evidence>
<keyword evidence="7" id="KW-1133">Transmembrane helix</keyword>
<dbReference type="SMART" id="SM00702">
    <property type="entry name" value="P4Hc"/>
    <property type="match status" value="1"/>
</dbReference>
<evidence type="ECO:0000313" key="10">
    <source>
        <dbReference type="Proteomes" id="UP000799764"/>
    </source>
</evidence>
<feature type="compositionally biased region" description="Polar residues" evidence="6">
    <location>
        <begin position="1"/>
        <end position="12"/>
    </location>
</feature>
<evidence type="ECO:0000256" key="3">
    <source>
        <dbReference type="ARBA" id="ARBA00022964"/>
    </source>
</evidence>
<dbReference type="Proteomes" id="UP000799764">
    <property type="component" value="Unassembled WGS sequence"/>
</dbReference>
<dbReference type="PANTHER" id="PTHR10869">
    <property type="entry name" value="PROLYL 4-HYDROXYLASE ALPHA SUBUNIT"/>
    <property type="match status" value="1"/>
</dbReference>
<organism evidence="9 10">
    <name type="scientific">Karstenula rhodostoma CBS 690.94</name>
    <dbReference type="NCBI Taxonomy" id="1392251"/>
    <lineage>
        <taxon>Eukaryota</taxon>
        <taxon>Fungi</taxon>
        <taxon>Dikarya</taxon>
        <taxon>Ascomycota</taxon>
        <taxon>Pezizomycotina</taxon>
        <taxon>Dothideomycetes</taxon>
        <taxon>Pleosporomycetidae</taxon>
        <taxon>Pleosporales</taxon>
        <taxon>Massarineae</taxon>
        <taxon>Didymosphaeriaceae</taxon>
        <taxon>Karstenula</taxon>
    </lineage>
</organism>
<keyword evidence="3" id="KW-0223">Dioxygenase</keyword>
<evidence type="ECO:0000259" key="8">
    <source>
        <dbReference type="SMART" id="SM00702"/>
    </source>
</evidence>
<dbReference type="InterPro" id="IPR006620">
    <property type="entry name" value="Pro_4_hyd_alph"/>
</dbReference>
<keyword evidence="7" id="KW-0472">Membrane</keyword>
<dbReference type="EMBL" id="MU001504">
    <property type="protein sequence ID" value="KAF2442115.1"/>
    <property type="molecule type" value="Genomic_DNA"/>
</dbReference>
<protein>
    <recommendedName>
        <fullName evidence="8">Prolyl 4-hydroxylase alpha subunit domain-containing protein</fullName>
    </recommendedName>
</protein>